<sequence length="119" mass="13031">MRMSVGDLLRPHPARMIFGPAKRVQFTRHDSIADAGHVDAPTASVLSEPTENRWSPSPKDTRNSREVTNGLSASCVGIVCIIVCNQPTVDACPPTIFAFEIGRFPAQDFHGSQVWVEDL</sequence>
<keyword evidence="3" id="KW-1185">Reference proteome</keyword>
<protein>
    <submittedName>
        <fullName evidence="2">Uncharacterized protein</fullName>
    </submittedName>
</protein>
<evidence type="ECO:0000313" key="2">
    <source>
        <dbReference type="EMBL" id="GBP13761.1"/>
    </source>
</evidence>
<evidence type="ECO:0000313" key="3">
    <source>
        <dbReference type="Proteomes" id="UP000299102"/>
    </source>
</evidence>
<comment type="caution">
    <text evidence="2">The sequence shown here is derived from an EMBL/GenBank/DDBJ whole genome shotgun (WGS) entry which is preliminary data.</text>
</comment>
<dbReference type="Proteomes" id="UP000299102">
    <property type="component" value="Unassembled WGS sequence"/>
</dbReference>
<dbReference type="EMBL" id="BGZK01000059">
    <property type="protein sequence ID" value="GBP13761.1"/>
    <property type="molecule type" value="Genomic_DNA"/>
</dbReference>
<feature type="compositionally biased region" description="Polar residues" evidence="1">
    <location>
        <begin position="44"/>
        <end position="55"/>
    </location>
</feature>
<dbReference type="AlphaFoldDB" id="A0A4C1TKD7"/>
<gene>
    <name evidence="2" type="ORF">EVAR_7992_1</name>
</gene>
<accession>A0A4C1TKD7</accession>
<organism evidence="2 3">
    <name type="scientific">Eumeta variegata</name>
    <name type="common">Bagworm moth</name>
    <name type="synonym">Eumeta japonica</name>
    <dbReference type="NCBI Taxonomy" id="151549"/>
    <lineage>
        <taxon>Eukaryota</taxon>
        <taxon>Metazoa</taxon>
        <taxon>Ecdysozoa</taxon>
        <taxon>Arthropoda</taxon>
        <taxon>Hexapoda</taxon>
        <taxon>Insecta</taxon>
        <taxon>Pterygota</taxon>
        <taxon>Neoptera</taxon>
        <taxon>Endopterygota</taxon>
        <taxon>Lepidoptera</taxon>
        <taxon>Glossata</taxon>
        <taxon>Ditrysia</taxon>
        <taxon>Tineoidea</taxon>
        <taxon>Psychidae</taxon>
        <taxon>Oiketicinae</taxon>
        <taxon>Eumeta</taxon>
    </lineage>
</organism>
<feature type="region of interest" description="Disordered" evidence="1">
    <location>
        <begin position="35"/>
        <end position="66"/>
    </location>
</feature>
<name>A0A4C1TKD7_EUMVA</name>
<proteinExistence type="predicted"/>
<reference evidence="2 3" key="1">
    <citation type="journal article" date="2019" name="Commun. Biol.">
        <title>The bagworm genome reveals a unique fibroin gene that provides high tensile strength.</title>
        <authorList>
            <person name="Kono N."/>
            <person name="Nakamura H."/>
            <person name="Ohtoshi R."/>
            <person name="Tomita M."/>
            <person name="Numata K."/>
            <person name="Arakawa K."/>
        </authorList>
    </citation>
    <scope>NUCLEOTIDE SEQUENCE [LARGE SCALE GENOMIC DNA]</scope>
</reference>
<evidence type="ECO:0000256" key="1">
    <source>
        <dbReference type="SAM" id="MobiDB-lite"/>
    </source>
</evidence>